<evidence type="ECO:0000313" key="4">
    <source>
        <dbReference type="EMBL" id="CRL11051.1"/>
    </source>
</evidence>
<dbReference type="Proteomes" id="UP000043764">
    <property type="component" value="Unassembled WGS sequence"/>
</dbReference>
<feature type="transmembrane region" description="Helical" evidence="2">
    <location>
        <begin position="35"/>
        <end position="56"/>
    </location>
</feature>
<keyword evidence="2" id="KW-0812">Transmembrane</keyword>
<sequence length="198" mass="20933">MFHEVQPNAERPVPMGRSGHQARAITADRGNGSHLTLAALCGVCALLLLIALPRLAHGGDMAARQGWAVHPTPKDFPTLVQDVIAATKEEGLIVVTQAGPTKAAAARGITIPGNRVIGVFNNDFAVRILAHSTPAMIEAPVRLYVTENTDGSATLSYKTATYVFAPYFDDGGPELADIAAELDHYLAAIAQKSVTTRP</sequence>
<dbReference type="STRING" id="481446.NIT7645_00999"/>
<dbReference type="InterPro" id="IPR005180">
    <property type="entry name" value="DUF302"/>
</dbReference>
<evidence type="ECO:0000256" key="2">
    <source>
        <dbReference type="SAM" id="Phobius"/>
    </source>
</evidence>
<dbReference type="RefSeq" id="WP_243445101.1">
    <property type="nucleotide sequence ID" value="NZ_CVRL01000025.1"/>
</dbReference>
<reference evidence="5" key="1">
    <citation type="submission" date="2015-05" db="EMBL/GenBank/DDBJ databases">
        <authorList>
            <person name="Rodrigo-Torres Lidia"/>
            <person name="Arahal R.David."/>
        </authorList>
    </citation>
    <scope>NUCLEOTIDE SEQUENCE [LARGE SCALE GENOMIC DNA]</scope>
    <source>
        <strain evidence="5">CECT 7321</strain>
    </source>
</reference>
<keyword evidence="5" id="KW-1185">Reference proteome</keyword>
<dbReference type="Pfam" id="PF03625">
    <property type="entry name" value="DUF302"/>
    <property type="match status" value="1"/>
</dbReference>
<evidence type="ECO:0000313" key="5">
    <source>
        <dbReference type="Proteomes" id="UP000043764"/>
    </source>
</evidence>
<gene>
    <name evidence="4" type="ORF">NIT7321_01900</name>
</gene>
<dbReference type="Gene3D" id="3.30.310.70">
    <property type="entry name" value="TT1751-like domain"/>
    <property type="match status" value="1"/>
</dbReference>
<dbReference type="AlphaFoldDB" id="A0A0H5D1M3"/>
<keyword evidence="2" id="KW-0472">Membrane</keyword>
<evidence type="ECO:0000256" key="1">
    <source>
        <dbReference type="SAM" id="MobiDB-lite"/>
    </source>
</evidence>
<protein>
    <recommendedName>
        <fullName evidence="3">DUF302 domain-containing protein</fullName>
    </recommendedName>
</protein>
<evidence type="ECO:0000259" key="3">
    <source>
        <dbReference type="Pfam" id="PF03625"/>
    </source>
</evidence>
<organism evidence="4 5">
    <name type="scientific">Phaeobacter italicus</name>
    <dbReference type="NCBI Taxonomy" id="481446"/>
    <lineage>
        <taxon>Bacteria</taxon>
        <taxon>Pseudomonadati</taxon>
        <taxon>Pseudomonadota</taxon>
        <taxon>Alphaproteobacteria</taxon>
        <taxon>Rhodobacterales</taxon>
        <taxon>Roseobacteraceae</taxon>
        <taxon>Phaeobacter</taxon>
    </lineage>
</organism>
<dbReference type="SUPFAM" id="SSF103247">
    <property type="entry name" value="TT1751-like"/>
    <property type="match status" value="1"/>
</dbReference>
<proteinExistence type="predicted"/>
<feature type="domain" description="DUF302" evidence="3">
    <location>
        <begin position="103"/>
        <end position="158"/>
    </location>
</feature>
<keyword evidence="2" id="KW-1133">Transmembrane helix</keyword>
<name>A0A0H5D1M3_9RHOB</name>
<feature type="region of interest" description="Disordered" evidence="1">
    <location>
        <begin position="1"/>
        <end position="21"/>
    </location>
</feature>
<dbReference type="InterPro" id="IPR035923">
    <property type="entry name" value="TT1751-like_sf"/>
</dbReference>
<dbReference type="EMBL" id="CVRL01000025">
    <property type="protein sequence ID" value="CRL11051.1"/>
    <property type="molecule type" value="Genomic_DNA"/>
</dbReference>
<dbReference type="CDD" id="cd14797">
    <property type="entry name" value="DUF302"/>
    <property type="match status" value="1"/>
</dbReference>
<accession>A0A0H5D1M3</accession>